<dbReference type="Proteomes" id="UP000095283">
    <property type="component" value="Unplaced"/>
</dbReference>
<dbReference type="WBParaSite" id="Hba_16308">
    <property type="protein sequence ID" value="Hba_16308"/>
    <property type="gene ID" value="Hba_16308"/>
</dbReference>
<accession>A0A1I7XG50</accession>
<keyword evidence="1" id="KW-1185">Reference proteome</keyword>
<evidence type="ECO:0000313" key="2">
    <source>
        <dbReference type="WBParaSite" id="Hba_16308"/>
    </source>
</evidence>
<sequence length="37" mass="4016">MIAGLPPDAQFYMPAPQPVQPPINNLAISGLIHNYLI</sequence>
<dbReference type="AlphaFoldDB" id="A0A1I7XG50"/>
<reference evidence="2" key="1">
    <citation type="submission" date="2016-11" db="UniProtKB">
        <authorList>
            <consortium name="WormBaseParasite"/>
        </authorList>
    </citation>
    <scope>IDENTIFICATION</scope>
</reference>
<proteinExistence type="predicted"/>
<organism evidence="1 2">
    <name type="scientific">Heterorhabditis bacteriophora</name>
    <name type="common">Entomopathogenic nematode worm</name>
    <dbReference type="NCBI Taxonomy" id="37862"/>
    <lineage>
        <taxon>Eukaryota</taxon>
        <taxon>Metazoa</taxon>
        <taxon>Ecdysozoa</taxon>
        <taxon>Nematoda</taxon>
        <taxon>Chromadorea</taxon>
        <taxon>Rhabditida</taxon>
        <taxon>Rhabditina</taxon>
        <taxon>Rhabditomorpha</taxon>
        <taxon>Strongyloidea</taxon>
        <taxon>Heterorhabditidae</taxon>
        <taxon>Heterorhabditis</taxon>
    </lineage>
</organism>
<evidence type="ECO:0000313" key="1">
    <source>
        <dbReference type="Proteomes" id="UP000095283"/>
    </source>
</evidence>
<name>A0A1I7XG50_HETBA</name>
<protein>
    <submittedName>
        <fullName evidence="2">Uncharacterized protein</fullName>
    </submittedName>
</protein>